<comment type="similarity">
    <text evidence="9">Belongs to the carbohydrate esterase 1 (CE1) family.</text>
</comment>
<dbReference type="Gene3D" id="3.40.50.1820">
    <property type="entry name" value="alpha/beta hydrolase"/>
    <property type="match status" value="1"/>
</dbReference>
<dbReference type="SUPFAM" id="SSF53474">
    <property type="entry name" value="alpha/beta-Hydrolases"/>
    <property type="match status" value="2"/>
</dbReference>
<dbReference type="GO" id="GO:0005576">
    <property type="term" value="C:extracellular region"/>
    <property type="evidence" value="ECO:0007669"/>
    <property type="project" value="UniProtKB-SubCell"/>
</dbReference>
<keyword evidence="2 9" id="KW-0719">Serine esterase</keyword>
<keyword evidence="8 9" id="KW-0624">Polysaccharide degradation</keyword>
<dbReference type="PANTHER" id="PTHR43037">
    <property type="entry name" value="UNNAMED PRODUCT-RELATED"/>
    <property type="match status" value="1"/>
</dbReference>
<comment type="function">
    <text evidence="9">Esterase involved in the hydrolysis of xylan, a major structural heterogeneous polysaccharide found in plant biomass representing the second most abundant polysaccharide in the biosphere, after cellulose.</text>
</comment>
<evidence type="ECO:0000256" key="2">
    <source>
        <dbReference type="ARBA" id="ARBA00022487"/>
    </source>
</evidence>
<comment type="caution">
    <text evidence="10">The sequence shown here is derived from an EMBL/GenBank/DDBJ whole genome shotgun (WGS) entry which is preliminary data.</text>
</comment>
<comment type="subcellular location">
    <subcellularLocation>
        <location evidence="1 9">Secreted</location>
    </subcellularLocation>
</comment>
<dbReference type="AlphaFoldDB" id="A0A4V1XCB6"/>
<organism evidence="10 11">
    <name type="scientific">Monosporascus ibericus</name>
    <dbReference type="NCBI Taxonomy" id="155417"/>
    <lineage>
        <taxon>Eukaryota</taxon>
        <taxon>Fungi</taxon>
        <taxon>Dikarya</taxon>
        <taxon>Ascomycota</taxon>
        <taxon>Pezizomycotina</taxon>
        <taxon>Sordariomycetes</taxon>
        <taxon>Xylariomycetidae</taxon>
        <taxon>Xylariales</taxon>
        <taxon>Xylariales incertae sedis</taxon>
        <taxon>Monosporascus</taxon>
    </lineage>
</organism>
<gene>
    <name evidence="10" type="ORF">DL764_001450</name>
</gene>
<dbReference type="NCBIfam" id="TIGR01840">
    <property type="entry name" value="esterase_phb"/>
    <property type="match status" value="1"/>
</dbReference>
<dbReference type="InterPro" id="IPR029058">
    <property type="entry name" value="AB_hydrolase_fold"/>
</dbReference>
<feature type="chain" id="PRO_5029035231" description="Carboxylic ester hydrolase" evidence="9">
    <location>
        <begin position="20"/>
        <end position="292"/>
    </location>
</feature>
<keyword evidence="5 9" id="KW-0378">Hydrolase</keyword>
<name>A0A4V1XCB6_9PEZI</name>
<evidence type="ECO:0000256" key="7">
    <source>
        <dbReference type="ARBA" id="ARBA00023277"/>
    </source>
</evidence>
<evidence type="ECO:0000256" key="4">
    <source>
        <dbReference type="ARBA" id="ARBA00022729"/>
    </source>
</evidence>
<evidence type="ECO:0000256" key="3">
    <source>
        <dbReference type="ARBA" id="ARBA00022525"/>
    </source>
</evidence>
<evidence type="ECO:0000313" key="10">
    <source>
        <dbReference type="EMBL" id="RYP09179.1"/>
    </source>
</evidence>
<evidence type="ECO:0000313" key="11">
    <source>
        <dbReference type="Proteomes" id="UP000293360"/>
    </source>
</evidence>
<dbReference type="InterPro" id="IPR050955">
    <property type="entry name" value="Plant_Biomass_Hydrol_Est"/>
</dbReference>
<keyword evidence="6" id="KW-0325">Glycoprotein</keyword>
<evidence type="ECO:0000256" key="1">
    <source>
        <dbReference type="ARBA" id="ARBA00004613"/>
    </source>
</evidence>
<dbReference type="Proteomes" id="UP000293360">
    <property type="component" value="Unassembled WGS sequence"/>
</dbReference>
<keyword evidence="7 9" id="KW-0119">Carbohydrate metabolism</keyword>
<protein>
    <recommendedName>
        <fullName evidence="9">Carboxylic ester hydrolase</fullName>
        <ecNumber evidence="9">3.1.1.-</ecNumber>
    </recommendedName>
</protein>
<accession>A0A4V1XCB6</accession>
<keyword evidence="11" id="KW-1185">Reference proteome</keyword>
<dbReference type="GO" id="GO:0045493">
    <property type="term" value="P:xylan catabolic process"/>
    <property type="evidence" value="ECO:0007669"/>
    <property type="project" value="UniProtKB-UniRule"/>
</dbReference>
<keyword evidence="3 9" id="KW-0964">Secreted</keyword>
<dbReference type="OrthoDB" id="2425929at2759"/>
<reference evidence="10 11" key="1">
    <citation type="submission" date="2018-06" db="EMBL/GenBank/DDBJ databases">
        <title>Complete Genomes of Monosporascus.</title>
        <authorList>
            <person name="Robinson A.J."/>
            <person name="Natvig D.O."/>
        </authorList>
    </citation>
    <scope>NUCLEOTIDE SEQUENCE [LARGE SCALE GENOMIC DNA]</scope>
    <source>
        <strain evidence="10 11">CBS 110550</strain>
    </source>
</reference>
<keyword evidence="4 9" id="KW-0732">Signal</keyword>
<proteinExistence type="inferred from homology"/>
<evidence type="ECO:0000256" key="9">
    <source>
        <dbReference type="RuleBase" id="RU367147"/>
    </source>
</evidence>
<feature type="signal peptide" evidence="9">
    <location>
        <begin position="1"/>
        <end position="19"/>
    </location>
</feature>
<sequence length="292" mass="30752">MKMLALTLIAGLLAPVALGAQLTRVPNYGSNAQSQAQMWVYVPDNVVADPPLVVVLHSCQSSAQAYFQNSAVPWRRGSDRKGYVTVWPSSPNPGTCWDVSSAQSLTRNGGGDSTAIAAMVRFALDEYGADPARVYVTGGSSGAMMANVLAAAYPDLIAAVSAYSGVAAGCFRGAGVAQWNNTCSGGRSVATPQAWGDVARAMYPGYDGARPNMQVWHGGADTTIAPQNYQEEIKQWTDVFGVSQEPTAVTQNFPQPGYVTSDFGDNVQGIFSQSVGHSVPANLTASELWFGL</sequence>
<evidence type="ECO:0000256" key="6">
    <source>
        <dbReference type="ARBA" id="ARBA00023180"/>
    </source>
</evidence>
<dbReference type="EMBL" id="QJNU01000044">
    <property type="protein sequence ID" value="RYP09179.1"/>
    <property type="molecule type" value="Genomic_DNA"/>
</dbReference>
<dbReference type="GO" id="GO:0052689">
    <property type="term" value="F:carboxylic ester hydrolase activity"/>
    <property type="evidence" value="ECO:0007669"/>
    <property type="project" value="UniProtKB-KW"/>
</dbReference>
<dbReference type="Pfam" id="PF10503">
    <property type="entry name" value="Esterase_PHB"/>
    <property type="match status" value="1"/>
</dbReference>
<evidence type="ECO:0000256" key="5">
    <source>
        <dbReference type="ARBA" id="ARBA00022801"/>
    </source>
</evidence>
<evidence type="ECO:0000256" key="8">
    <source>
        <dbReference type="ARBA" id="ARBA00023326"/>
    </source>
</evidence>
<dbReference type="STRING" id="155417.A0A4V1XCB6"/>
<dbReference type="EC" id="3.1.1.-" evidence="9"/>
<dbReference type="InterPro" id="IPR010126">
    <property type="entry name" value="Esterase_phb"/>
</dbReference>
<dbReference type="PANTHER" id="PTHR43037:SF3">
    <property type="entry name" value="FERULOYL ESTERASE B"/>
    <property type="match status" value="1"/>
</dbReference>